<feature type="signal peptide" evidence="1">
    <location>
        <begin position="1"/>
        <end position="20"/>
    </location>
</feature>
<protein>
    <recommendedName>
        <fullName evidence="4">DUF302 domain-containing protein</fullName>
    </recommendedName>
</protein>
<keyword evidence="1" id="KW-0732">Signal</keyword>
<dbReference type="AlphaFoldDB" id="A0A4R6QJM8"/>
<evidence type="ECO:0000313" key="3">
    <source>
        <dbReference type="Proteomes" id="UP000295361"/>
    </source>
</evidence>
<keyword evidence="3" id="KW-1185">Reference proteome</keyword>
<dbReference type="RefSeq" id="WP_133702276.1">
    <property type="nucleotide sequence ID" value="NZ_SNXS01000005.1"/>
</dbReference>
<dbReference type="EMBL" id="SNXS01000005">
    <property type="protein sequence ID" value="TDP63083.1"/>
    <property type="molecule type" value="Genomic_DNA"/>
</dbReference>
<dbReference type="InParanoid" id="A0A4R6QJM8"/>
<feature type="chain" id="PRO_5020631864" description="DUF302 domain-containing protein" evidence="1">
    <location>
        <begin position="21"/>
        <end position="140"/>
    </location>
</feature>
<proteinExistence type="predicted"/>
<dbReference type="Proteomes" id="UP000295361">
    <property type="component" value="Unassembled WGS sequence"/>
</dbReference>
<evidence type="ECO:0008006" key="4">
    <source>
        <dbReference type="Google" id="ProtNLM"/>
    </source>
</evidence>
<comment type="caution">
    <text evidence="2">The sequence shown here is derived from an EMBL/GenBank/DDBJ whole genome shotgun (WGS) entry which is preliminary data.</text>
</comment>
<reference evidence="2 3" key="1">
    <citation type="submission" date="2019-03" db="EMBL/GenBank/DDBJ databases">
        <title>Genomic Encyclopedia of Type Strains, Phase IV (KMG-IV): sequencing the most valuable type-strain genomes for metagenomic binning, comparative biology and taxonomic classification.</title>
        <authorList>
            <person name="Goeker M."/>
        </authorList>
    </citation>
    <scope>NUCLEOTIDE SEQUENCE [LARGE SCALE GENOMIC DNA]</scope>
    <source>
        <strain evidence="2 3">DSM 16998</strain>
    </source>
</reference>
<accession>A0A4R6QJM8</accession>
<evidence type="ECO:0000313" key="2">
    <source>
        <dbReference type="EMBL" id="TDP63083.1"/>
    </source>
</evidence>
<sequence>MKFRSAFLTALFALSSSAFAATPQYLVLDQSTPNLIDKASAAATLKEITTPQMLKLYSPKKWGFATEVEGGFTASKTCVVTARVMMLPVGVSGKTLVFKAEKKVTTFDALPGATQEQCKELANAKLKEAVQAMVFSLIKS</sequence>
<dbReference type="OrthoDB" id="9155859at2"/>
<organism evidence="2 3">
    <name type="scientific">Roseateles toxinivorans</name>
    <dbReference type="NCBI Taxonomy" id="270368"/>
    <lineage>
        <taxon>Bacteria</taxon>
        <taxon>Pseudomonadati</taxon>
        <taxon>Pseudomonadota</taxon>
        <taxon>Betaproteobacteria</taxon>
        <taxon>Burkholderiales</taxon>
        <taxon>Sphaerotilaceae</taxon>
        <taxon>Roseateles</taxon>
    </lineage>
</organism>
<evidence type="ECO:0000256" key="1">
    <source>
        <dbReference type="SAM" id="SignalP"/>
    </source>
</evidence>
<name>A0A4R6QJM8_9BURK</name>
<gene>
    <name evidence="2" type="ORF">DES47_10583</name>
</gene>